<reference evidence="2" key="1">
    <citation type="journal article" date="2014" name="Cell">
        <title>The Architecture of a Scrambled Genome Reveals Massive Levels of Genomic Rearrangement during Development.</title>
        <authorList>
            <person name="Chen X."/>
            <person name="Bracht J.R."/>
            <person name="Goldman A.D."/>
            <person name="Dolzhenko E."/>
            <person name="Clay D.M."/>
            <person name="Swart E.C."/>
            <person name="Perlman D.H."/>
            <person name="Doak T.G."/>
            <person name="Stuart A."/>
            <person name="Amemiya C.T."/>
            <person name="Sebra R.P."/>
            <person name="Landweber L.F."/>
        </authorList>
    </citation>
    <scope>NUCLEOTIDE SEQUENCE [LARGE SCALE GENOMIC DNA]</scope>
    <source>
        <strain evidence="2">JRB310</strain>
    </source>
</reference>
<dbReference type="Proteomes" id="UP000053232">
    <property type="component" value="Unassembled WGS sequence"/>
</dbReference>
<dbReference type="AlphaFoldDB" id="A0A073IB32"/>
<comment type="caution">
    <text evidence="1">The sequence shown here is derived from an EMBL/GenBank/DDBJ whole genome shotgun (WGS) entry which is preliminary data.</text>
</comment>
<keyword evidence="2" id="KW-1185">Reference proteome</keyword>
<proteinExistence type="predicted"/>
<dbReference type="EMBL" id="ARYC01013422">
    <property type="protein sequence ID" value="KEJ82592.1"/>
    <property type="molecule type" value="Genomic_DNA"/>
</dbReference>
<gene>
    <name evidence="1" type="ORF">OXYTRIMIC_109</name>
</gene>
<sequence>MYQSLTNHTTQQFGIPQWSLRLDHWSFINTHHSQQRNTQSCWKKQTKQRLNQNELPSKHPEISTTKYCKRYADERKWNKRYN</sequence>
<protein>
    <submittedName>
        <fullName evidence="1">Uncharacterized protein</fullName>
    </submittedName>
</protein>
<evidence type="ECO:0000313" key="1">
    <source>
        <dbReference type="EMBL" id="KEJ82592.1"/>
    </source>
</evidence>
<organism evidence="1 2">
    <name type="scientific">Oxytricha trifallax</name>
    <dbReference type="NCBI Taxonomy" id="1172189"/>
    <lineage>
        <taxon>Eukaryota</taxon>
        <taxon>Sar</taxon>
        <taxon>Alveolata</taxon>
        <taxon>Ciliophora</taxon>
        <taxon>Intramacronucleata</taxon>
        <taxon>Spirotrichea</taxon>
        <taxon>Stichotrichia</taxon>
        <taxon>Sporadotrichida</taxon>
        <taxon>Oxytrichidae</taxon>
        <taxon>Oxytrichinae</taxon>
        <taxon>Oxytricha</taxon>
    </lineage>
</organism>
<accession>A0A073IB32</accession>
<evidence type="ECO:0000313" key="2">
    <source>
        <dbReference type="Proteomes" id="UP000053232"/>
    </source>
</evidence>
<name>A0A073IB32_9SPIT</name>